<evidence type="ECO:0000256" key="1">
    <source>
        <dbReference type="SAM" id="Coils"/>
    </source>
</evidence>
<feature type="domain" description="AHC1 N-terminal" evidence="4">
    <location>
        <begin position="347"/>
        <end position="425"/>
    </location>
</feature>
<dbReference type="Pfam" id="PF25910">
    <property type="entry name" value="AHC1_N"/>
    <property type="match status" value="1"/>
</dbReference>
<evidence type="ECO:0008006" key="7">
    <source>
        <dbReference type="Google" id="ProtNLM"/>
    </source>
</evidence>
<dbReference type="InterPro" id="IPR058706">
    <property type="entry name" value="zf-C2H2_AHC1-like"/>
</dbReference>
<evidence type="ECO:0000313" key="5">
    <source>
        <dbReference type="EMBL" id="KAK5779149.1"/>
    </source>
</evidence>
<keyword evidence="1" id="KW-0175">Coiled coil</keyword>
<evidence type="ECO:0000259" key="4">
    <source>
        <dbReference type="Pfam" id="PF25910"/>
    </source>
</evidence>
<accession>A0AAN7W166</accession>
<feature type="compositionally biased region" description="Low complexity" evidence="2">
    <location>
        <begin position="492"/>
        <end position="511"/>
    </location>
</feature>
<evidence type="ECO:0000313" key="6">
    <source>
        <dbReference type="Proteomes" id="UP001306508"/>
    </source>
</evidence>
<keyword evidence="6" id="KW-1185">Reference proteome</keyword>
<evidence type="ECO:0000256" key="2">
    <source>
        <dbReference type="SAM" id="MobiDB-lite"/>
    </source>
</evidence>
<name>A0AAN7W166_9SACH</name>
<dbReference type="AlphaFoldDB" id="A0AAN7W166"/>
<reference evidence="6" key="1">
    <citation type="submission" date="2023-07" db="EMBL/GenBank/DDBJ databases">
        <title>A draft genome of Kazachstania heterogenica Y-27499.</title>
        <authorList>
            <person name="Donic C."/>
            <person name="Kralova J.S."/>
            <person name="Fidel L."/>
            <person name="Ben-Dor S."/>
            <person name="Jung S."/>
        </authorList>
    </citation>
    <scope>NUCLEOTIDE SEQUENCE [LARGE SCALE GENOMIC DNA]</scope>
    <source>
        <strain evidence="6">Y27499</strain>
    </source>
</reference>
<dbReference type="Proteomes" id="UP001306508">
    <property type="component" value="Unassembled WGS sequence"/>
</dbReference>
<proteinExistence type="predicted"/>
<protein>
    <recommendedName>
        <fullName evidence="7">Protein AHC1</fullName>
    </recommendedName>
</protein>
<comment type="caution">
    <text evidence="5">The sequence shown here is derived from an EMBL/GenBank/DDBJ whole genome shotgun (WGS) entry which is preliminary data.</text>
</comment>
<sequence length="862" mass="99101">MGIKSKSKPLQFKNVNISFSNKESLQKNSKAIKILAKNKVKSITSQGKYDINNSKAVDFGYEDQMIIDEDYYISPSMLIDDDNEDDEDDDGRLSVNSISLLDEGNEKEKRNMDINILGLQCNLLDLEKKYVTKIPQYIIKKSIDYFSLSILQETTVETENNNKSSRFISTPIQNGSRYRNRSGHAINKNSLDTFSLDDIDKSMFWDIFNSSQIDNYPRILPPPLTTSNKYGNSDDANMMITECDSTIRVASNTIMINSSNIDDSKDKKIVTQAYQVVTPKSPNEVTCTNLTDVTMSSYSTESKKDKLDITSVDHLSTSSSSSSTFTTTIDTDHIDNTNNIHRSSILSSRDSEDIERLKYETVKNELLDKLNLHILLSFKKRDTLKRELDRIHAQAVLLKKLHEDKQLLCKIEKVKEIEVKNRKDLIKSSITFLDTSKSNRSHSHSCTSLQSTPGHYYHTRSKSQGNLLNDSFWKDCIDNPILTSKSTRRGQQNSNKNDQYHNNKNNTSNKNNNHDIFDSIQTNGEKNQINKTYFKEYNNNPVFRRHDGILVLLTCSICGRQGFIAPQGIAIHVRTKHHKTYTNQKMAVLMNQWLLPDDLQDKRILSKFKGLNIDPNVTYLPMESNSIDKNGYNKNKPKQKSLTHLSKIVSISSSEDNISINSQNDTFTVERQKYKINYLEKFCNKDELKNLVEIMETSKQDLEVILQNQKDNEVDEVTEYNRDEEDKDYDIAEDVLIDDKKLDSIDDTDYEVQESPLSNISSSPIKGATTDNLSIELDSSSSMTTLAFRRHLRKRRYNSRGSSEEDKDSIVFSWKERLRPAEKKPRPDMIALTELPEYERRSKHYNLRARSKLRSSSIDDDF</sequence>
<feature type="coiled-coil region" evidence="1">
    <location>
        <begin position="685"/>
        <end position="712"/>
    </location>
</feature>
<feature type="region of interest" description="Disordered" evidence="2">
    <location>
        <begin position="484"/>
        <end position="519"/>
    </location>
</feature>
<dbReference type="InterPro" id="IPR058707">
    <property type="entry name" value="AHC1_N"/>
</dbReference>
<evidence type="ECO:0000259" key="3">
    <source>
        <dbReference type="Pfam" id="PF25909"/>
    </source>
</evidence>
<dbReference type="Pfam" id="PF25909">
    <property type="entry name" value="zf-C2H2_AHC1"/>
    <property type="match status" value="1"/>
</dbReference>
<dbReference type="EMBL" id="JAWIZZ010000047">
    <property type="protein sequence ID" value="KAK5779149.1"/>
    <property type="molecule type" value="Genomic_DNA"/>
</dbReference>
<organism evidence="5 6">
    <name type="scientific">Arxiozyma heterogenica</name>
    <dbReference type="NCBI Taxonomy" id="278026"/>
    <lineage>
        <taxon>Eukaryota</taxon>
        <taxon>Fungi</taxon>
        <taxon>Dikarya</taxon>
        <taxon>Ascomycota</taxon>
        <taxon>Saccharomycotina</taxon>
        <taxon>Saccharomycetes</taxon>
        <taxon>Saccharomycetales</taxon>
        <taxon>Saccharomycetaceae</taxon>
        <taxon>Arxiozyma</taxon>
    </lineage>
</organism>
<gene>
    <name evidence="5" type="ORF">RI543_003034</name>
</gene>
<feature type="domain" description="AHC1-like C2H2 zinc-finger" evidence="3">
    <location>
        <begin position="536"/>
        <end position="623"/>
    </location>
</feature>